<keyword evidence="2" id="KW-1185">Reference proteome</keyword>
<comment type="caution">
    <text evidence="1">The sequence shown here is derived from an EMBL/GenBank/DDBJ whole genome shotgun (WGS) entry which is preliminary data.</text>
</comment>
<dbReference type="Proteomes" id="UP000824120">
    <property type="component" value="Chromosome 1"/>
</dbReference>
<evidence type="ECO:0000313" key="2">
    <source>
        <dbReference type="Proteomes" id="UP000824120"/>
    </source>
</evidence>
<organism evidence="1 2">
    <name type="scientific">Solanum commersonii</name>
    <name type="common">Commerson's wild potato</name>
    <name type="synonym">Commerson's nightshade</name>
    <dbReference type="NCBI Taxonomy" id="4109"/>
    <lineage>
        <taxon>Eukaryota</taxon>
        <taxon>Viridiplantae</taxon>
        <taxon>Streptophyta</taxon>
        <taxon>Embryophyta</taxon>
        <taxon>Tracheophyta</taxon>
        <taxon>Spermatophyta</taxon>
        <taxon>Magnoliopsida</taxon>
        <taxon>eudicotyledons</taxon>
        <taxon>Gunneridae</taxon>
        <taxon>Pentapetalae</taxon>
        <taxon>asterids</taxon>
        <taxon>lamiids</taxon>
        <taxon>Solanales</taxon>
        <taxon>Solanaceae</taxon>
        <taxon>Solanoideae</taxon>
        <taxon>Solaneae</taxon>
        <taxon>Solanum</taxon>
    </lineage>
</organism>
<name>A0A9J6B1R4_SOLCO</name>
<reference evidence="1 2" key="1">
    <citation type="submission" date="2020-09" db="EMBL/GenBank/DDBJ databases">
        <title>De no assembly of potato wild relative species, Solanum commersonii.</title>
        <authorList>
            <person name="Cho K."/>
        </authorList>
    </citation>
    <scope>NUCLEOTIDE SEQUENCE [LARGE SCALE GENOMIC DNA]</scope>
    <source>
        <strain evidence="1">LZ3.2</strain>
        <tissue evidence="1">Leaf</tissue>
    </source>
</reference>
<protein>
    <submittedName>
        <fullName evidence="1">Uncharacterized protein</fullName>
    </submittedName>
</protein>
<gene>
    <name evidence="1" type="ORF">H5410_002379</name>
</gene>
<sequence>MNVHNKTQFTNARINCIPKDSSCDTPLLKILKHAILASNVGSSSTKVFEWPRIKDDSIFTHKVDWINGINSRCYHARFTVSSSHKASTPNSNKTPHFR</sequence>
<dbReference type="AlphaFoldDB" id="A0A9J6B1R4"/>
<proteinExistence type="predicted"/>
<dbReference type="EMBL" id="JACXVP010000001">
    <property type="protein sequence ID" value="KAG5630662.1"/>
    <property type="molecule type" value="Genomic_DNA"/>
</dbReference>
<evidence type="ECO:0000313" key="1">
    <source>
        <dbReference type="EMBL" id="KAG5630662.1"/>
    </source>
</evidence>
<accession>A0A9J6B1R4</accession>